<dbReference type="Proteomes" id="UP000076603">
    <property type="component" value="Unassembled WGS sequence"/>
</dbReference>
<feature type="transmembrane region" description="Helical" evidence="1">
    <location>
        <begin position="598"/>
        <end position="620"/>
    </location>
</feature>
<feature type="transmembrane region" description="Helical" evidence="1">
    <location>
        <begin position="664"/>
        <end position="683"/>
    </location>
</feature>
<dbReference type="AlphaFoldDB" id="A0A162QML2"/>
<dbReference type="Gene3D" id="1.20.120.20">
    <property type="entry name" value="Apolipoprotein"/>
    <property type="match status" value="2"/>
</dbReference>
<dbReference type="SUPFAM" id="SSF48371">
    <property type="entry name" value="ARM repeat"/>
    <property type="match status" value="1"/>
</dbReference>
<protein>
    <submittedName>
        <fullName evidence="2">Uncharacterized protein</fullName>
    </submittedName>
</protein>
<dbReference type="PANTHER" id="PTHR37813:SF1">
    <property type="entry name" value="FELS-2 PROPHAGE PROTEIN"/>
    <property type="match status" value="1"/>
</dbReference>
<evidence type="ECO:0000256" key="1">
    <source>
        <dbReference type="SAM" id="Phobius"/>
    </source>
</evidence>
<dbReference type="EMBL" id="LWAE01000015">
    <property type="protein sequence ID" value="KZL88717.1"/>
    <property type="molecule type" value="Genomic_DNA"/>
</dbReference>
<gene>
    <name evidence="2" type="ORF">CLMAG_60060</name>
</gene>
<evidence type="ECO:0000313" key="2">
    <source>
        <dbReference type="EMBL" id="KZL88717.1"/>
    </source>
</evidence>
<keyword evidence="3" id="KW-1185">Reference proteome</keyword>
<proteinExistence type="predicted"/>
<feature type="transmembrane region" description="Helical" evidence="1">
    <location>
        <begin position="414"/>
        <end position="440"/>
    </location>
</feature>
<dbReference type="RefSeq" id="WP_066630751.1">
    <property type="nucleotide sequence ID" value="NZ_FQXL01000064.1"/>
</dbReference>
<name>A0A162QML2_9CLOT</name>
<feature type="transmembrane region" description="Helical" evidence="1">
    <location>
        <begin position="632"/>
        <end position="657"/>
    </location>
</feature>
<keyword evidence="1" id="KW-1133">Transmembrane helix</keyword>
<organism evidence="2 3">
    <name type="scientific">Clostridium magnum DSM 2767</name>
    <dbReference type="NCBI Taxonomy" id="1121326"/>
    <lineage>
        <taxon>Bacteria</taxon>
        <taxon>Bacillati</taxon>
        <taxon>Bacillota</taxon>
        <taxon>Clostridia</taxon>
        <taxon>Eubacteriales</taxon>
        <taxon>Clostridiaceae</taxon>
        <taxon>Clostridium</taxon>
    </lineage>
</organism>
<feature type="transmembrane region" description="Helical" evidence="1">
    <location>
        <begin position="572"/>
        <end position="591"/>
    </location>
</feature>
<accession>A0A162QML2</accession>
<dbReference type="PANTHER" id="PTHR37813">
    <property type="entry name" value="FELS-2 PROPHAGE PROTEIN"/>
    <property type="match status" value="1"/>
</dbReference>
<dbReference type="STRING" id="1121326.CLMAG_60060"/>
<keyword evidence="1" id="KW-0812">Transmembrane</keyword>
<evidence type="ECO:0000313" key="3">
    <source>
        <dbReference type="Proteomes" id="UP000076603"/>
    </source>
</evidence>
<reference evidence="2 3" key="1">
    <citation type="submission" date="2016-04" db="EMBL/GenBank/DDBJ databases">
        <title>Genome sequence of Clostridium magnum DSM 2767.</title>
        <authorList>
            <person name="Poehlein A."/>
            <person name="Uhlig R."/>
            <person name="Fischer R."/>
            <person name="Bahl H."/>
            <person name="Daniel R."/>
        </authorList>
    </citation>
    <scope>NUCLEOTIDE SEQUENCE [LARGE SCALE GENOMIC DNA]</scope>
    <source>
        <strain evidence="2 3">DSM 2767</strain>
    </source>
</reference>
<feature type="transmembrane region" description="Helical" evidence="1">
    <location>
        <begin position="542"/>
        <end position="566"/>
    </location>
</feature>
<keyword evidence="1" id="KW-0472">Membrane</keyword>
<comment type="caution">
    <text evidence="2">The sequence shown here is derived from an EMBL/GenBank/DDBJ whole genome shotgun (WGS) entry which is preliminary data.</text>
</comment>
<sequence length="872" mass="93461">MASKTYEIAFQLGARLLSSFGSTFNAATNNIKALEVQSKAANKGFLGLGEGATKVFKAATGAAAGIGFAEVIKQSVELASSLTEVQNVVDTTFGSGATQINAWSKTALNAYGLSELQAKQFTGTLGALMKSSGISSDKLVDMSEKLSGLSGDFASFYNLPIEEAFEKIRSGISGETEPLKALGVNMSVANLEAYALSQGITKSWNKMSQSEQTLLRYNYLLNASKDAQGDFNKTQNSFANQLRIAKTNLAQMGATLGTKVLPFLNQLLIYFNSGSIGKIGAIFSVGFDKAISVISSLKPNLDGLWNSIVRLTHVSGLDKIWSSLSSTEGINSIQIALKGIIDGFTEVVNFVTEHIDLITASILSIGSALATIKITGFIKDLKSLGAIAKVTTISKDVGFAFTAVRTGAATFGEAMTFLIGPVGIAVVVIAGLVAAGYLLYKNWDKISKFISNNWSWLKNQAVSIFTGIGSWISNNVTYLKNTISNVWNSIKTQTASIWNGITSTISKAWTSIVKSISSVWKIISTAVSNGWKAVIKAITSSALFKIVSAIFKGILAIVIIAVYNLYTRVVTGWTRIFTAVGNVLSKIWQVITRIWNSIYTAIAGVVGRVWSFIVSVWSTIYSTVSSIMARVWSSIVTIWNSIYNSVSAVLATIWNVIVRIWNTIYASVSSVLTSIWTFIVSVWNNVYSTVSSIITTIWNTIVNGFNSAASGVTSIFQNMYTSIVNIFSGIWSAIKSIINGGIGMLNGFIGGVNNMIEKANKVPGVNIGTVGSIPQLANGGYIKHRPGGILANIGEGSEDEIVSPVSKLKNIIKGASSSIVQQPTISYNPQIIIQGNASKDDVVEALAISQAEFNRMAENFFKSKQRLSFSNQ</sequence>
<dbReference type="InterPro" id="IPR016024">
    <property type="entry name" value="ARM-type_fold"/>
</dbReference>
<dbReference type="OrthoDB" id="9780715at2"/>
<dbReference type="PATRIC" id="fig|1121326.3.peg.6072"/>